<dbReference type="Gene3D" id="3.40.430.10">
    <property type="entry name" value="Dihydrofolate Reductase, subunit A"/>
    <property type="match status" value="1"/>
</dbReference>
<feature type="binding site" evidence="11">
    <location>
        <position position="214"/>
    </location>
    <ligand>
        <name>substrate</name>
    </ligand>
</feature>
<dbReference type="UniPathway" id="UPA00275">
    <property type="reaction ID" value="UER00401"/>
</dbReference>
<dbReference type="PANTHER" id="PTHR38011">
    <property type="entry name" value="DIHYDROFOLATE REDUCTASE FAMILY PROTEIN (AFU_ORTHOLOGUE AFUA_8G06820)"/>
    <property type="match status" value="1"/>
</dbReference>
<feature type="binding site" evidence="11">
    <location>
        <position position="207"/>
    </location>
    <ligand>
        <name>NADP(+)</name>
        <dbReference type="ChEBI" id="CHEBI:58349"/>
    </ligand>
</feature>
<feature type="binding site" evidence="12">
    <location>
        <position position="53"/>
    </location>
    <ligand>
        <name>Zn(2+)</name>
        <dbReference type="ChEBI" id="CHEBI:29105"/>
        <note>catalytic</note>
    </ligand>
</feature>
<feature type="binding site" evidence="11">
    <location>
        <position position="191"/>
    </location>
    <ligand>
        <name>substrate</name>
    </ligand>
</feature>
<feature type="domain" description="CMP/dCMP-type deaminase" evidence="13">
    <location>
        <begin position="4"/>
        <end position="130"/>
    </location>
</feature>
<dbReference type="GO" id="GO:0008703">
    <property type="term" value="F:5-amino-6-(5-phosphoribosylamino)uracil reductase activity"/>
    <property type="evidence" value="ECO:0007669"/>
    <property type="project" value="UniProtKB-EC"/>
</dbReference>
<protein>
    <recommendedName>
        <fullName evidence="9">Riboflavin biosynthesis protein RibD</fullName>
    </recommendedName>
    <domain>
        <recommendedName>
            <fullName evidence="9">Diaminohydroxyphosphoribosylaminopyrimidine deaminase</fullName>
            <shortName evidence="9">DRAP deaminase</shortName>
            <ecNumber evidence="9">3.5.4.26</ecNumber>
        </recommendedName>
        <alternativeName>
            <fullName evidence="9">Riboflavin-specific deaminase</fullName>
        </alternativeName>
    </domain>
    <domain>
        <recommendedName>
            <fullName evidence="9">5-amino-6-(5-phosphoribosylamino)uracil reductase</fullName>
            <ecNumber evidence="9">1.1.1.193</ecNumber>
        </recommendedName>
        <alternativeName>
            <fullName evidence="9">HTP reductase</fullName>
        </alternativeName>
    </domain>
</protein>
<feature type="binding site" evidence="11">
    <location>
        <position position="161"/>
    </location>
    <ligand>
        <name>NADP(+)</name>
        <dbReference type="ChEBI" id="CHEBI:58349"/>
    </ligand>
</feature>
<comment type="similarity">
    <text evidence="4 9">In the N-terminal section; belongs to the cytidine and deoxycytidylate deaminase family.</text>
</comment>
<feature type="binding site" evidence="11">
    <location>
        <position position="286"/>
    </location>
    <ligand>
        <name>substrate</name>
    </ligand>
</feature>
<dbReference type="GO" id="GO:0009231">
    <property type="term" value="P:riboflavin biosynthetic process"/>
    <property type="evidence" value="ECO:0007669"/>
    <property type="project" value="UniProtKB-UniPathway"/>
</dbReference>
<comment type="cofactor">
    <cofactor evidence="9 12">
        <name>Zn(2+)</name>
        <dbReference type="ChEBI" id="CHEBI:29105"/>
    </cofactor>
    <text evidence="9 12">Binds 1 zinc ion.</text>
</comment>
<comment type="similarity">
    <text evidence="5 9">In the C-terminal section; belongs to the HTP reductase family.</text>
</comment>
<dbReference type="EMBL" id="QCYK01000001">
    <property type="protein sequence ID" value="PUZ29635.1"/>
    <property type="molecule type" value="Genomic_DNA"/>
</dbReference>
<evidence type="ECO:0000256" key="3">
    <source>
        <dbReference type="ARBA" id="ARBA00004910"/>
    </source>
</evidence>
<dbReference type="Pfam" id="PF00383">
    <property type="entry name" value="dCMP_cyt_deam_1"/>
    <property type="match status" value="1"/>
</dbReference>
<evidence type="ECO:0000256" key="11">
    <source>
        <dbReference type="PIRSR" id="PIRSR006769-2"/>
    </source>
</evidence>
<dbReference type="AlphaFoldDB" id="A0A2T7BPN3"/>
<evidence type="ECO:0000256" key="4">
    <source>
        <dbReference type="ARBA" id="ARBA00005259"/>
    </source>
</evidence>
<name>A0A2T7BPN3_9BACT</name>
<comment type="pathway">
    <text evidence="3 9">Cofactor biosynthesis; riboflavin biosynthesis; 5-amino-6-(D-ribitylamino)uracil from GTP: step 3/4.</text>
</comment>
<reference evidence="14 15" key="1">
    <citation type="submission" date="2018-04" db="EMBL/GenBank/DDBJ databases">
        <title>Chitinophaga fuyangensis sp. nov., isolated from soil in a chemical factory.</title>
        <authorList>
            <person name="Chen K."/>
        </authorList>
    </citation>
    <scope>NUCLEOTIDE SEQUENCE [LARGE SCALE GENOMIC DNA]</scope>
    <source>
        <strain evidence="14 15">LY-1</strain>
    </source>
</reference>
<dbReference type="InterPro" id="IPR004794">
    <property type="entry name" value="Eubact_RibD"/>
</dbReference>
<accession>A0A2T7BPN3</accession>
<feature type="binding site" evidence="11">
    <location>
        <position position="211"/>
    </location>
    <ligand>
        <name>substrate</name>
    </ligand>
</feature>
<keyword evidence="15" id="KW-1185">Reference proteome</keyword>
<dbReference type="PANTHER" id="PTHR38011:SF7">
    <property type="entry name" value="2,5-DIAMINO-6-RIBOSYLAMINO-4(3H)-PYRIMIDINONE 5'-PHOSPHATE REDUCTASE"/>
    <property type="match status" value="1"/>
</dbReference>
<organism evidence="14 15">
    <name type="scientific">Chitinophaga parva</name>
    <dbReference type="NCBI Taxonomy" id="2169414"/>
    <lineage>
        <taxon>Bacteria</taxon>
        <taxon>Pseudomonadati</taxon>
        <taxon>Bacteroidota</taxon>
        <taxon>Chitinophagia</taxon>
        <taxon>Chitinophagales</taxon>
        <taxon>Chitinophagaceae</taxon>
        <taxon>Chitinophaga</taxon>
    </lineage>
</organism>
<evidence type="ECO:0000256" key="7">
    <source>
        <dbReference type="ARBA" id="ARBA00023002"/>
    </source>
</evidence>
<evidence type="ECO:0000256" key="9">
    <source>
        <dbReference type="PIRNR" id="PIRNR006769"/>
    </source>
</evidence>
<dbReference type="PROSITE" id="PS51747">
    <property type="entry name" value="CYT_DCMP_DEAMINASES_2"/>
    <property type="match status" value="1"/>
</dbReference>
<feature type="binding site" evidence="12">
    <location>
        <position position="82"/>
    </location>
    <ligand>
        <name>Zn(2+)</name>
        <dbReference type="ChEBI" id="CHEBI:29105"/>
        <note>catalytic</note>
    </ligand>
</feature>
<feature type="active site" description="Proton donor" evidence="10">
    <location>
        <position position="55"/>
    </location>
</feature>
<evidence type="ECO:0000259" key="13">
    <source>
        <dbReference type="PROSITE" id="PS51747"/>
    </source>
</evidence>
<keyword evidence="9 12" id="KW-0479">Metal-binding</keyword>
<evidence type="ECO:0000256" key="12">
    <source>
        <dbReference type="PIRSR" id="PIRSR006769-3"/>
    </source>
</evidence>
<evidence type="ECO:0000256" key="8">
    <source>
        <dbReference type="ARBA" id="ARBA00023268"/>
    </source>
</evidence>
<evidence type="ECO:0000256" key="6">
    <source>
        <dbReference type="ARBA" id="ARBA00022857"/>
    </source>
</evidence>
<dbReference type="InterPro" id="IPR016193">
    <property type="entry name" value="Cytidine_deaminase-like"/>
</dbReference>
<comment type="caution">
    <text evidence="14">The sequence shown here is derived from an EMBL/GenBank/DDBJ whole genome shotgun (WGS) entry which is preliminary data.</text>
</comment>
<gene>
    <name evidence="14" type="primary">ribD</name>
    <name evidence="14" type="ORF">DCC81_09390</name>
</gene>
<dbReference type="InterPro" id="IPR024072">
    <property type="entry name" value="DHFR-like_dom_sf"/>
</dbReference>
<dbReference type="InterPro" id="IPR002125">
    <property type="entry name" value="CMP_dCMP_dom"/>
</dbReference>
<comment type="pathway">
    <text evidence="2 9">Cofactor biosynthesis; riboflavin biosynthesis; 5-amino-6-(D-ribitylamino)uracil from GTP: step 2/4.</text>
</comment>
<comment type="function">
    <text evidence="1 9">Converts 2,5-diamino-6-(ribosylamino)-4(3h)-pyrimidinone 5'-phosphate into 5-amino-6-(ribosylamino)-2,4(1h,3h)-pyrimidinedione 5'-phosphate.</text>
</comment>
<evidence type="ECO:0000313" key="14">
    <source>
        <dbReference type="EMBL" id="PUZ29635.1"/>
    </source>
</evidence>
<keyword evidence="9 12" id="KW-0862">Zinc</keyword>
<sequence>MEQGRDEFFMARCLQLARLGAGHVAPNPMVGAVLVCEGRIIGEGYHRHYGQGHAEVNCIASVRTEDRHLIPRSTIYVSLEPCAHHGKTPPCADLIVAEGIPECVIGCIDIFAKVAGKGIARLEAAGVRVKTGVLEAECKALNSRFFTFHGLQRPYVVLKWAQSSNGFIAAEGGRPVRISHPVTDRLVHKWRSEEAAILVGAKTAQGDNPRLNNRLWSGRQPLRIIIDLNDKVPASHQVYDKSQPTVFVTTKAKPDQDHILVDGVQSLLPQLLQELHARSVQSVLVEGGAYTLQHFINDGLWDEARVITGANPLPTGVVAPTLHGAVLEDTLLLETDRLFFYRHG</sequence>
<keyword evidence="9" id="KW-0378">Hydrolase</keyword>
<evidence type="ECO:0000313" key="15">
    <source>
        <dbReference type="Proteomes" id="UP000244450"/>
    </source>
</evidence>
<keyword evidence="9" id="KW-0686">Riboflavin biosynthesis</keyword>
<dbReference type="Gene3D" id="3.40.140.10">
    <property type="entry name" value="Cytidine Deaminase, domain 2"/>
    <property type="match status" value="1"/>
</dbReference>
<dbReference type="GO" id="GO:0046872">
    <property type="term" value="F:metal ion binding"/>
    <property type="evidence" value="ECO:0007669"/>
    <property type="project" value="UniProtKB-KW"/>
</dbReference>
<keyword evidence="6 9" id="KW-0521">NADP</keyword>
<keyword evidence="8" id="KW-0511">Multifunctional enzyme</keyword>
<feature type="binding site" evidence="12">
    <location>
        <position position="91"/>
    </location>
    <ligand>
        <name>Zn(2+)</name>
        <dbReference type="ChEBI" id="CHEBI:29105"/>
        <note>catalytic</note>
    </ligand>
</feature>
<evidence type="ECO:0000256" key="1">
    <source>
        <dbReference type="ARBA" id="ARBA00002151"/>
    </source>
</evidence>
<proteinExistence type="inferred from homology"/>
<comment type="catalytic activity">
    <reaction evidence="9">
        <text>5-amino-6-(5-phospho-D-ribitylamino)uracil + NADP(+) = 5-amino-6-(5-phospho-D-ribosylamino)uracil + NADPH + H(+)</text>
        <dbReference type="Rhea" id="RHEA:17845"/>
        <dbReference type="ChEBI" id="CHEBI:15378"/>
        <dbReference type="ChEBI" id="CHEBI:57783"/>
        <dbReference type="ChEBI" id="CHEBI:58349"/>
        <dbReference type="ChEBI" id="CHEBI:58421"/>
        <dbReference type="ChEBI" id="CHEBI:58453"/>
        <dbReference type="EC" id="1.1.1.193"/>
    </reaction>
</comment>
<dbReference type="OrthoDB" id="9800865at2"/>
<dbReference type="SUPFAM" id="SSF53927">
    <property type="entry name" value="Cytidine deaminase-like"/>
    <property type="match status" value="1"/>
</dbReference>
<dbReference type="Proteomes" id="UP000244450">
    <property type="component" value="Unassembled WGS sequence"/>
</dbReference>
<dbReference type="RefSeq" id="WP_108686272.1">
    <property type="nucleotide sequence ID" value="NZ_QCYK01000001.1"/>
</dbReference>
<evidence type="ECO:0000256" key="5">
    <source>
        <dbReference type="ARBA" id="ARBA00007417"/>
    </source>
</evidence>
<dbReference type="GO" id="GO:0008835">
    <property type="term" value="F:diaminohydroxyphosphoribosylaminopyrimidine deaminase activity"/>
    <property type="evidence" value="ECO:0007669"/>
    <property type="project" value="UniProtKB-EC"/>
</dbReference>
<dbReference type="CDD" id="cd01284">
    <property type="entry name" value="Riboflavin_deaminase-reductase"/>
    <property type="match status" value="1"/>
</dbReference>
<keyword evidence="7 9" id="KW-0560">Oxidoreductase</keyword>
<dbReference type="EC" id="3.5.4.26" evidence="9"/>
<evidence type="ECO:0000256" key="2">
    <source>
        <dbReference type="ARBA" id="ARBA00004882"/>
    </source>
</evidence>
<dbReference type="SUPFAM" id="SSF53597">
    <property type="entry name" value="Dihydrofolate reductase-like"/>
    <property type="match status" value="1"/>
</dbReference>
<comment type="catalytic activity">
    <reaction evidence="9">
        <text>2,5-diamino-6-hydroxy-4-(5-phosphoribosylamino)-pyrimidine + H2O + H(+) = 5-amino-6-(5-phospho-D-ribosylamino)uracil + NH4(+)</text>
        <dbReference type="Rhea" id="RHEA:21868"/>
        <dbReference type="ChEBI" id="CHEBI:15377"/>
        <dbReference type="ChEBI" id="CHEBI:15378"/>
        <dbReference type="ChEBI" id="CHEBI:28938"/>
        <dbReference type="ChEBI" id="CHEBI:58453"/>
        <dbReference type="ChEBI" id="CHEBI:58614"/>
        <dbReference type="EC" id="3.5.4.26"/>
    </reaction>
</comment>
<dbReference type="Pfam" id="PF01872">
    <property type="entry name" value="RibD_C"/>
    <property type="match status" value="1"/>
</dbReference>
<evidence type="ECO:0000256" key="10">
    <source>
        <dbReference type="PIRSR" id="PIRSR006769-1"/>
    </source>
</evidence>
<dbReference type="InterPro" id="IPR050765">
    <property type="entry name" value="Riboflavin_Biosynth_HTPR"/>
</dbReference>
<dbReference type="PIRSF" id="PIRSF006769">
    <property type="entry name" value="RibD"/>
    <property type="match status" value="1"/>
</dbReference>
<dbReference type="InterPro" id="IPR002734">
    <property type="entry name" value="RibDG_C"/>
</dbReference>
<feature type="binding site" evidence="11">
    <location>
        <position position="203"/>
    </location>
    <ligand>
        <name>substrate</name>
    </ligand>
</feature>
<dbReference type="NCBIfam" id="TIGR00326">
    <property type="entry name" value="eubact_ribD"/>
    <property type="match status" value="1"/>
</dbReference>
<dbReference type="EC" id="1.1.1.193" evidence="9"/>